<dbReference type="AlphaFoldDB" id="A0A2J7YQL0"/>
<keyword evidence="3" id="KW-1185">Reference proteome</keyword>
<reference evidence="2 3" key="1">
    <citation type="submission" date="2015-09" db="EMBL/GenBank/DDBJ databases">
        <title>Genome sequence, genome mining and natural product profiling of a biocontrol bacterium Streptomyces malaysiensis F913.</title>
        <authorList>
            <person name="Xu Y."/>
            <person name="Wei J."/>
            <person name="Xie J."/>
            <person name="Li T."/>
            <person name="Zhou Z."/>
        </authorList>
    </citation>
    <scope>NUCLEOTIDE SEQUENCE [LARGE SCALE GENOMIC DNA]</scope>
    <source>
        <strain evidence="2 3">F913</strain>
    </source>
</reference>
<dbReference type="EMBL" id="LJIW01000002">
    <property type="protein sequence ID" value="PNG90326.1"/>
    <property type="molecule type" value="Genomic_DNA"/>
</dbReference>
<sequence>MVDKTMNDEASTQRHETVREYFRRVDRGDPSLADICTDDVELYFPKFGFGHGKAAIAELTRRLDLEHIEHDIEGLDIMTSGDRVIVEGRERGTTRDGQAWPDGRISQGLFCNVFTFRGRLISKIHVYTDPDFTSSHQEKVQQLHRG</sequence>
<organism evidence="2 3">
    <name type="scientific">Streptomyces malaysiensis</name>
    <dbReference type="NCBI Taxonomy" id="92644"/>
    <lineage>
        <taxon>Bacteria</taxon>
        <taxon>Bacillati</taxon>
        <taxon>Actinomycetota</taxon>
        <taxon>Actinomycetes</taxon>
        <taxon>Kitasatosporales</taxon>
        <taxon>Streptomycetaceae</taxon>
        <taxon>Streptomyces</taxon>
        <taxon>Streptomyces violaceusniger group</taxon>
    </lineage>
</organism>
<dbReference type="Pfam" id="PF12680">
    <property type="entry name" value="SnoaL_2"/>
    <property type="match status" value="1"/>
</dbReference>
<name>A0A2J7YQL0_STRMQ</name>
<evidence type="ECO:0000313" key="2">
    <source>
        <dbReference type="EMBL" id="PNG90326.1"/>
    </source>
</evidence>
<dbReference type="RefSeq" id="WP_214609344.1">
    <property type="nucleotide sequence ID" value="NZ_LJIW01000002.1"/>
</dbReference>
<feature type="domain" description="SnoaL-like" evidence="1">
    <location>
        <begin position="18"/>
        <end position="122"/>
    </location>
</feature>
<evidence type="ECO:0000259" key="1">
    <source>
        <dbReference type="Pfam" id="PF12680"/>
    </source>
</evidence>
<gene>
    <name evidence="2" type="ORF">SMF913_25791</name>
</gene>
<proteinExistence type="predicted"/>
<comment type="caution">
    <text evidence="2">The sequence shown here is derived from an EMBL/GenBank/DDBJ whole genome shotgun (WGS) entry which is preliminary data.</text>
</comment>
<accession>A0A2J7YQL0</accession>
<dbReference type="InterPro" id="IPR037401">
    <property type="entry name" value="SnoaL-like"/>
</dbReference>
<dbReference type="SUPFAM" id="SSF54427">
    <property type="entry name" value="NTF2-like"/>
    <property type="match status" value="1"/>
</dbReference>
<dbReference type="Proteomes" id="UP000236520">
    <property type="component" value="Unassembled WGS sequence"/>
</dbReference>
<dbReference type="InterPro" id="IPR032710">
    <property type="entry name" value="NTF2-like_dom_sf"/>
</dbReference>
<evidence type="ECO:0000313" key="3">
    <source>
        <dbReference type="Proteomes" id="UP000236520"/>
    </source>
</evidence>
<dbReference type="Gene3D" id="3.10.450.50">
    <property type="match status" value="1"/>
</dbReference>
<protein>
    <recommendedName>
        <fullName evidence="1">SnoaL-like domain-containing protein</fullName>
    </recommendedName>
</protein>